<keyword evidence="14" id="KW-1185">Reference proteome</keyword>
<evidence type="ECO:0000313" key="13">
    <source>
        <dbReference type="EMBL" id="CAD8203764.1"/>
    </source>
</evidence>
<dbReference type="Proteomes" id="UP000689195">
    <property type="component" value="Unassembled WGS sequence"/>
</dbReference>
<feature type="transmembrane region" description="Helical" evidence="11">
    <location>
        <begin position="270"/>
        <end position="289"/>
    </location>
</feature>
<proteinExistence type="inferred from homology"/>
<dbReference type="PANTHER" id="PTHR12468">
    <property type="entry name" value="GPI MANNOSYLTRANSFERASE 2"/>
    <property type="match status" value="1"/>
</dbReference>
<feature type="transmembrane region" description="Helical" evidence="11">
    <location>
        <begin position="120"/>
        <end position="150"/>
    </location>
</feature>
<evidence type="ECO:0000256" key="3">
    <source>
        <dbReference type="ARBA" id="ARBA00008698"/>
    </source>
</evidence>
<dbReference type="InterPro" id="IPR007315">
    <property type="entry name" value="PIG-V/Gpi18"/>
</dbReference>
<dbReference type="GO" id="GO:0004376">
    <property type="term" value="F:GPI mannosyltransferase activity"/>
    <property type="evidence" value="ECO:0007669"/>
    <property type="project" value="InterPro"/>
</dbReference>
<feature type="transmembrane region" description="Helical" evidence="11">
    <location>
        <begin position="301"/>
        <end position="321"/>
    </location>
</feature>
<accession>A0A8S1XUX8</accession>
<evidence type="ECO:0000256" key="7">
    <source>
        <dbReference type="ARBA" id="ARBA00022692"/>
    </source>
</evidence>
<dbReference type="EMBL" id="CAJJDO010000135">
    <property type="protein sequence ID" value="CAD8203764.1"/>
    <property type="molecule type" value="Genomic_DNA"/>
</dbReference>
<evidence type="ECO:0000256" key="6">
    <source>
        <dbReference type="ARBA" id="ARBA00022679"/>
    </source>
</evidence>
<comment type="pathway">
    <text evidence="2 11">Glycolipid biosynthesis; glycosylphosphatidylinositol-anchor biosynthesis.</text>
</comment>
<sequence length="375" mass="44392">MKLIYISLLTSILWHPICYLIDQMIEDYDKSTELVTVSHFLKHAIRWDSLFYIEIMENDYRYFKNHAFGYGIVLLGKVFSNSLIWLLILQKICNAISTQLIYKISMHYSNNNQKFSQLSALLFIFTPASVFFNSLYTESFFAFLVLVAIYLQIKQKTYQSSIVFALSIHLRSNGMFFILYSGYPYLVKAIIQLKDKKFKQVIATIIEAIPIALIYLISIGIMLYLPYKNYCQQNEMEWCKSIIPYAYGYIQKNFWDVSFLSSYKIRKLFFIYWGIQGILIQGFWLYKWMTKQCTIKNNIQGISIILPTIILFIITTFIAHINCSTRFFSTQIPFYWCLADLFYKKNGKINKWVLFYILEFNLGGLILFTNYLLWA</sequence>
<keyword evidence="10 11" id="KW-0472">Membrane</keyword>
<dbReference type="AlphaFoldDB" id="A0A8S1XUX8"/>
<evidence type="ECO:0000256" key="4">
    <source>
        <dbReference type="ARBA" id="ARBA00022502"/>
    </source>
</evidence>
<reference evidence="13" key="1">
    <citation type="submission" date="2021-01" db="EMBL/GenBank/DDBJ databases">
        <authorList>
            <consortium name="Genoscope - CEA"/>
            <person name="William W."/>
        </authorList>
    </citation>
    <scope>NUCLEOTIDE SEQUENCE</scope>
</reference>
<keyword evidence="5 11" id="KW-0328">Glycosyltransferase</keyword>
<gene>
    <name evidence="13" type="ORF">PPENT_87.1.T1350017</name>
</gene>
<dbReference type="GO" id="GO:0000009">
    <property type="term" value="F:alpha-1,6-mannosyltransferase activity"/>
    <property type="evidence" value="ECO:0007669"/>
    <property type="project" value="InterPro"/>
</dbReference>
<keyword evidence="4 11" id="KW-0337">GPI-anchor biosynthesis</keyword>
<evidence type="ECO:0000256" key="10">
    <source>
        <dbReference type="ARBA" id="ARBA00023136"/>
    </source>
</evidence>
<evidence type="ECO:0000256" key="2">
    <source>
        <dbReference type="ARBA" id="ARBA00004687"/>
    </source>
</evidence>
<evidence type="ECO:0000256" key="5">
    <source>
        <dbReference type="ARBA" id="ARBA00022676"/>
    </source>
</evidence>
<comment type="subcellular location">
    <subcellularLocation>
        <location evidence="1 11">Endoplasmic reticulum membrane</location>
        <topology evidence="1 11">Multi-pass membrane protein</topology>
    </subcellularLocation>
</comment>
<dbReference type="GO" id="GO:0031501">
    <property type="term" value="C:mannosyltransferase complex"/>
    <property type="evidence" value="ECO:0007669"/>
    <property type="project" value="TreeGrafter"/>
</dbReference>
<feature type="chain" id="PRO_5035832242" description="GPI mannosyltransferase 2" evidence="12">
    <location>
        <begin position="20"/>
        <end position="375"/>
    </location>
</feature>
<feature type="transmembrane region" description="Helical" evidence="11">
    <location>
        <begin position="162"/>
        <end position="180"/>
    </location>
</feature>
<evidence type="ECO:0000256" key="9">
    <source>
        <dbReference type="ARBA" id="ARBA00022989"/>
    </source>
</evidence>
<keyword evidence="8 11" id="KW-0256">Endoplasmic reticulum</keyword>
<comment type="similarity">
    <text evidence="3 11">Belongs to the PIGV family.</text>
</comment>
<feature type="transmembrane region" description="Helical" evidence="11">
    <location>
        <begin position="201"/>
        <end position="225"/>
    </location>
</feature>
<feature type="transmembrane region" description="Helical" evidence="11">
    <location>
        <begin position="355"/>
        <end position="374"/>
    </location>
</feature>
<evidence type="ECO:0000256" key="8">
    <source>
        <dbReference type="ARBA" id="ARBA00022824"/>
    </source>
</evidence>
<comment type="caution">
    <text evidence="13">The sequence shown here is derived from an EMBL/GenBank/DDBJ whole genome shotgun (WGS) entry which is preliminary data.</text>
</comment>
<comment type="caution">
    <text evidence="11">Lacks conserved residue(s) required for the propagation of feature annotation.</text>
</comment>
<dbReference type="GO" id="GO:0005789">
    <property type="term" value="C:endoplasmic reticulum membrane"/>
    <property type="evidence" value="ECO:0007669"/>
    <property type="project" value="UniProtKB-SubCell"/>
</dbReference>
<comment type="function">
    <text evidence="11">Mannosyltransferase involved in glycosylphosphatidylinositol-anchor biosynthesis.</text>
</comment>
<organism evidence="13 14">
    <name type="scientific">Paramecium pentaurelia</name>
    <dbReference type="NCBI Taxonomy" id="43138"/>
    <lineage>
        <taxon>Eukaryota</taxon>
        <taxon>Sar</taxon>
        <taxon>Alveolata</taxon>
        <taxon>Ciliophora</taxon>
        <taxon>Intramacronucleata</taxon>
        <taxon>Oligohymenophorea</taxon>
        <taxon>Peniculida</taxon>
        <taxon>Parameciidae</taxon>
        <taxon>Paramecium</taxon>
    </lineage>
</organism>
<dbReference type="GO" id="GO:0006506">
    <property type="term" value="P:GPI anchor biosynthetic process"/>
    <property type="evidence" value="ECO:0007669"/>
    <property type="project" value="UniProtKB-KW"/>
</dbReference>
<dbReference type="EC" id="2.4.1.-" evidence="11"/>
<evidence type="ECO:0000256" key="11">
    <source>
        <dbReference type="RuleBase" id="RU363112"/>
    </source>
</evidence>
<dbReference type="Pfam" id="PF04188">
    <property type="entry name" value="Mannosyl_trans2"/>
    <property type="match status" value="1"/>
</dbReference>
<dbReference type="PANTHER" id="PTHR12468:SF2">
    <property type="entry name" value="GPI MANNOSYLTRANSFERASE 2"/>
    <property type="match status" value="1"/>
</dbReference>
<keyword evidence="7 11" id="KW-0812">Transmembrane</keyword>
<feature type="transmembrane region" description="Helical" evidence="11">
    <location>
        <begin position="67"/>
        <end position="89"/>
    </location>
</feature>
<evidence type="ECO:0000256" key="12">
    <source>
        <dbReference type="SAM" id="SignalP"/>
    </source>
</evidence>
<keyword evidence="12" id="KW-0732">Signal</keyword>
<feature type="signal peptide" evidence="12">
    <location>
        <begin position="1"/>
        <end position="19"/>
    </location>
</feature>
<evidence type="ECO:0000256" key="1">
    <source>
        <dbReference type="ARBA" id="ARBA00004477"/>
    </source>
</evidence>
<keyword evidence="9 11" id="KW-1133">Transmembrane helix</keyword>
<keyword evidence="6 11" id="KW-0808">Transferase</keyword>
<name>A0A8S1XUX8_9CILI</name>
<evidence type="ECO:0000313" key="14">
    <source>
        <dbReference type="Proteomes" id="UP000689195"/>
    </source>
</evidence>
<dbReference type="OrthoDB" id="10252502at2759"/>
<protein>
    <recommendedName>
        <fullName evidence="11">GPI mannosyltransferase 2</fullName>
        <ecNumber evidence="11">2.4.1.-</ecNumber>
    </recommendedName>
</protein>